<dbReference type="OrthoDB" id="6766831at2759"/>
<protein>
    <submittedName>
        <fullName evidence="2">RVT 1 domain containing protein</fullName>
    </submittedName>
</protein>
<evidence type="ECO:0000259" key="1">
    <source>
        <dbReference type="PROSITE" id="PS50878"/>
    </source>
</evidence>
<dbReference type="AlphaFoldDB" id="A0A482VBR3"/>
<comment type="caution">
    <text evidence="2">The sequence shown here is derived from an EMBL/GenBank/DDBJ whole genome shotgun (WGS) entry which is preliminary data.</text>
</comment>
<reference evidence="2 3" key="1">
    <citation type="submission" date="2017-03" db="EMBL/GenBank/DDBJ databases">
        <title>Genome of the blue death feigning beetle - Asbolus verrucosus.</title>
        <authorList>
            <person name="Rider S.D."/>
        </authorList>
    </citation>
    <scope>NUCLEOTIDE SEQUENCE [LARGE SCALE GENOMIC DNA]</scope>
    <source>
        <strain evidence="2">Butters</strain>
        <tissue evidence="2">Head and leg muscle</tissue>
    </source>
</reference>
<feature type="domain" description="Reverse transcriptase" evidence="1">
    <location>
        <begin position="1"/>
        <end position="84"/>
    </location>
</feature>
<evidence type="ECO:0000313" key="3">
    <source>
        <dbReference type="Proteomes" id="UP000292052"/>
    </source>
</evidence>
<sequence>MVSLLTDMLSNRKFKVFIGDKNSKFRTLNNGMPQGSVLSPLLCNYIYSSDLPITKFRTFICTDDLALAFQEKNFENIKQSSTET</sequence>
<dbReference type="InterPro" id="IPR052560">
    <property type="entry name" value="RdDP_mobile_element"/>
</dbReference>
<dbReference type="EMBL" id="QDEB01117777">
    <property type="protein sequence ID" value="RZB40568.1"/>
    <property type="molecule type" value="Genomic_DNA"/>
</dbReference>
<evidence type="ECO:0000313" key="2">
    <source>
        <dbReference type="EMBL" id="RZB40568.1"/>
    </source>
</evidence>
<dbReference type="InterPro" id="IPR000477">
    <property type="entry name" value="RT_dom"/>
</dbReference>
<organism evidence="2 3">
    <name type="scientific">Asbolus verrucosus</name>
    <name type="common">Desert ironclad beetle</name>
    <dbReference type="NCBI Taxonomy" id="1661398"/>
    <lineage>
        <taxon>Eukaryota</taxon>
        <taxon>Metazoa</taxon>
        <taxon>Ecdysozoa</taxon>
        <taxon>Arthropoda</taxon>
        <taxon>Hexapoda</taxon>
        <taxon>Insecta</taxon>
        <taxon>Pterygota</taxon>
        <taxon>Neoptera</taxon>
        <taxon>Endopterygota</taxon>
        <taxon>Coleoptera</taxon>
        <taxon>Polyphaga</taxon>
        <taxon>Cucujiformia</taxon>
        <taxon>Tenebrionidae</taxon>
        <taxon>Pimeliinae</taxon>
        <taxon>Asbolus</taxon>
    </lineage>
</organism>
<gene>
    <name evidence="2" type="ORF">BDFB_015077</name>
</gene>
<dbReference type="Proteomes" id="UP000292052">
    <property type="component" value="Unassembled WGS sequence"/>
</dbReference>
<name>A0A482VBR3_ASBVE</name>
<dbReference type="PANTHER" id="PTHR36688:SF1">
    <property type="entry name" value="ENDONUCLEASE_EXONUCLEASE_PHOSPHATASE DOMAIN-CONTAINING PROTEIN"/>
    <property type="match status" value="1"/>
</dbReference>
<dbReference type="PROSITE" id="PS50878">
    <property type="entry name" value="RT_POL"/>
    <property type="match status" value="1"/>
</dbReference>
<accession>A0A482VBR3</accession>
<proteinExistence type="predicted"/>
<dbReference type="PANTHER" id="PTHR36688">
    <property type="entry name" value="ENDO/EXONUCLEASE/PHOSPHATASE DOMAIN-CONTAINING PROTEIN"/>
    <property type="match status" value="1"/>
</dbReference>
<keyword evidence="3" id="KW-1185">Reference proteome</keyword>